<sequence>MSSFTNKIAIFSTLKPPALPSLFIVFFQKPSGCRSPATSCRKGHSLRPMSLCILPHV</sequence>
<dbReference type="RefSeq" id="XP_051444434.1">
    <property type="nucleotide sequence ID" value="XM_051589200.1"/>
</dbReference>
<accession>A0AAD5EBY7</accession>
<name>A0AAD5EBY7_UMBRA</name>
<comment type="caution">
    <text evidence="1">The sequence shown here is derived from an EMBL/GenBank/DDBJ whole genome shotgun (WGS) entry which is preliminary data.</text>
</comment>
<keyword evidence="2" id="KW-1185">Reference proteome</keyword>
<evidence type="ECO:0000313" key="1">
    <source>
        <dbReference type="EMBL" id="KAI8579430.1"/>
    </source>
</evidence>
<reference evidence="1" key="1">
    <citation type="submission" date="2021-06" db="EMBL/GenBank/DDBJ databases">
        <authorList>
            <consortium name="DOE Joint Genome Institute"/>
            <person name="Mondo S.J."/>
            <person name="Amses K.R."/>
            <person name="Simmons D.R."/>
            <person name="Longcore J.E."/>
            <person name="Seto K."/>
            <person name="Alves G.H."/>
            <person name="Bonds A.E."/>
            <person name="Quandt C.A."/>
            <person name="Davis W.J."/>
            <person name="Chang Y."/>
            <person name="Letcher P.M."/>
            <person name="Powell M.J."/>
            <person name="Kuo A."/>
            <person name="Labutti K."/>
            <person name="Pangilinan J."/>
            <person name="Andreopoulos W."/>
            <person name="Tritt A."/>
            <person name="Riley R."/>
            <person name="Hundley H."/>
            <person name="Johnson J."/>
            <person name="Lipzen A."/>
            <person name="Barry K."/>
            <person name="Berbee M.L."/>
            <person name="Buchler N.E."/>
            <person name="Grigoriev I.V."/>
            <person name="Spatafora J.W."/>
            <person name="Stajich J.E."/>
            <person name="James T.Y."/>
        </authorList>
    </citation>
    <scope>NUCLEOTIDE SEQUENCE</scope>
    <source>
        <strain evidence="1">AG</strain>
    </source>
</reference>
<proteinExistence type="predicted"/>
<protein>
    <submittedName>
        <fullName evidence="1">Uncharacterized protein</fullName>
    </submittedName>
</protein>
<dbReference type="Proteomes" id="UP001206595">
    <property type="component" value="Unassembled WGS sequence"/>
</dbReference>
<reference evidence="1" key="2">
    <citation type="journal article" date="2022" name="Proc. Natl. Acad. Sci. U.S.A.">
        <title>Diploid-dominant life cycles characterize the early evolution of Fungi.</title>
        <authorList>
            <person name="Amses K.R."/>
            <person name="Simmons D.R."/>
            <person name="Longcore J.E."/>
            <person name="Mondo S.J."/>
            <person name="Seto K."/>
            <person name="Jeronimo G.H."/>
            <person name="Bonds A.E."/>
            <person name="Quandt C.A."/>
            <person name="Davis W.J."/>
            <person name="Chang Y."/>
            <person name="Federici B.A."/>
            <person name="Kuo A."/>
            <person name="LaButti K."/>
            <person name="Pangilinan J."/>
            <person name="Andreopoulos W."/>
            <person name="Tritt A."/>
            <person name="Riley R."/>
            <person name="Hundley H."/>
            <person name="Johnson J."/>
            <person name="Lipzen A."/>
            <person name="Barry K."/>
            <person name="Lang B.F."/>
            <person name="Cuomo C.A."/>
            <person name="Buchler N.E."/>
            <person name="Grigoriev I.V."/>
            <person name="Spatafora J.W."/>
            <person name="Stajich J.E."/>
            <person name="James T.Y."/>
        </authorList>
    </citation>
    <scope>NUCLEOTIDE SEQUENCE</scope>
    <source>
        <strain evidence="1">AG</strain>
    </source>
</reference>
<dbReference type="GeneID" id="75914545"/>
<dbReference type="EMBL" id="MU620920">
    <property type="protein sequence ID" value="KAI8579430.1"/>
    <property type="molecule type" value="Genomic_DNA"/>
</dbReference>
<dbReference type="AlphaFoldDB" id="A0AAD5EBY7"/>
<organism evidence="1 2">
    <name type="scientific">Umbelopsis ramanniana AG</name>
    <dbReference type="NCBI Taxonomy" id="1314678"/>
    <lineage>
        <taxon>Eukaryota</taxon>
        <taxon>Fungi</taxon>
        <taxon>Fungi incertae sedis</taxon>
        <taxon>Mucoromycota</taxon>
        <taxon>Mucoromycotina</taxon>
        <taxon>Umbelopsidomycetes</taxon>
        <taxon>Umbelopsidales</taxon>
        <taxon>Umbelopsidaceae</taxon>
        <taxon>Umbelopsis</taxon>
    </lineage>
</organism>
<evidence type="ECO:0000313" key="2">
    <source>
        <dbReference type="Proteomes" id="UP001206595"/>
    </source>
</evidence>
<gene>
    <name evidence="1" type="ORF">K450DRAFT_242133</name>
</gene>